<evidence type="ECO:0000313" key="2">
    <source>
        <dbReference type="EMBL" id="MDL5376539.1"/>
    </source>
</evidence>
<gene>
    <name evidence="2" type="ORF">QR695_05910</name>
</gene>
<dbReference type="RefSeq" id="WP_214832091.1">
    <property type="nucleotide sequence ID" value="NZ_CP183077.1"/>
</dbReference>
<evidence type="ECO:0000256" key="1">
    <source>
        <dbReference type="SAM" id="Phobius"/>
    </source>
</evidence>
<feature type="transmembrane region" description="Helical" evidence="1">
    <location>
        <begin position="37"/>
        <end position="55"/>
    </location>
</feature>
<organism evidence="2 3">
    <name type="scientific">Exiguobacterium mexicanum</name>
    <dbReference type="NCBI Taxonomy" id="340146"/>
    <lineage>
        <taxon>Bacteria</taxon>
        <taxon>Bacillati</taxon>
        <taxon>Bacillota</taxon>
        <taxon>Bacilli</taxon>
        <taxon>Bacillales</taxon>
        <taxon>Bacillales Family XII. Incertae Sedis</taxon>
        <taxon>Exiguobacterium</taxon>
    </lineage>
</organism>
<keyword evidence="1" id="KW-0812">Transmembrane</keyword>
<keyword evidence="1" id="KW-1133">Transmembrane helix</keyword>
<dbReference type="Proteomes" id="UP001230807">
    <property type="component" value="Unassembled WGS sequence"/>
</dbReference>
<feature type="transmembrane region" description="Helical" evidence="1">
    <location>
        <begin position="12"/>
        <end position="31"/>
    </location>
</feature>
<proteinExistence type="predicted"/>
<keyword evidence="1" id="KW-0472">Membrane</keyword>
<keyword evidence="3" id="KW-1185">Reference proteome</keyword>
<comment type="caution">
    <text evidence="2">The sequence shown here is derived from an EMBL/GenBank/DDBJ whole genome shotgun (WGS) entry which is preliminary data.</text>
</comment>
<protein>
    <recommendedName>
        <fullName evidence="4">Glycine zipper family protein</fullName>
    </recommendedName>
</protein>
<reference evidence="2 3" key="1">
    <citation type="submission" date="2023-06" db="EMBL/GenBank/DDBJ databases">
        <title>Influencing factors and mechanism of Cr(VI) reduction by facultative anaerobic Exiguobacterium sp. PY14.</title>
        <authorList>
            <person name="Zou L."/>
        </authorList>
    </citation>
    <scope>NUCLEOTIDE SEQUENCE [LARGE SCALE GENOMIC DNA]</scope>
    <source>
        <strain evidence="2 3">PY14</strain>
    </source>
</reference>
<accession>A0ABT7MMW1</accession>
<dbReference type="EMBL" id="JASWER010000003">
    <property type="protein sequence ID" value="MDL5376539.1"/>
    <property type="molecule type" value="Genomic_DNA"/>
</dbReference>
<name>A0ABT7MMW1_9BACL</name>
<evidence type="ECO:0008006" key="4">
    <source>
        <dbReference type="Google" id="ProtNLM"/>
    </source>
</evidence>
<sequence length="57" mass="5789">MTEQNWRASGVGLGLVFGAGIGIISSLLLGFELVYGIATGAAFGYLIGLLISLTGKT</sequence>
<evidence type="ECO:0000313" key="3">
    <source>
        <dbReference type="Proteomes" id="UP001230807"/>
    </source>
</evidence>